<dbReference type="RefSeq" id="WP_129172396.1">
    <property type="nucleotide sequence ID" value="NZ_JACCBI010000001.1"/>
</dbReference>
<keyword evidence="3" id="KW-1185">Reference proteome</keyword>
<organism evidence="2 3">
    <name type="scientific">Agromyces atrinae</name>
    <dbReference type="NCBI Taxonomy" id="592376"/>
    <lineage>
        <taxon>Bacteria</taxon>
        <taxon>Bacillati</taxon>
        <taxon>Actinomycetota</taxon>
        <taxon>Actinomycetes</taxon>
        <taxon>Micrococcales</taxon>
        <taxon>Microbacteriaceae</taxon>
        <taxon>Agromyces</taxon>
    </lineage>
</organism>
<dbReference type="OrthoDB" id="530515at2"/>
<comment type="caution">
    <text evidence="2">The sequence shown here is derived from an EMBL/GenBank/DDBJ whole genome shotgun (WGS) entry which is preliminary data.</text>
</comment>
<evidence type="ECO:0000313" key="4">
    <source>
        <dbReference type="Proteomes" id="UP000581087"/>
    </source>
</evidence>
<reference evidence="2 3" key="1">
    <citation type="submission" date="2019-01" db="EMBL/GenBank/DDBJ databases">
        <title>Agromyces.</title>
        <authorList>
            <person name="Li J."/>
        </authorList>
    </citation>
    <scope>NUCLEOTIDE SEQUENCE [LARGE SCALE GENOMIC DNA]</scope>
    <source>
        <strain evidence="2 3">DSM 23870</strain>
    </source>
</reference>
<dbReference type="Proteomes" id="UP000581087">
    <property type="component" value="Unassembled WGS sequence"/>
</dbReference>
<dbReference type="AlphaFoldDB" id="A0A4Q2MDI9"/>
<evidence type="ECO:0000313" key="1">
    <source>
        <dbReference type="EMBL" id="NYD67669.1"/>
    </source>
</evidence>
<gene>
    <name evidence="1" type="ORF">BJ972_002188</name>
    <name evidence="2" type="ORF">ESP50_02810</name>
</gene>
<accession>A0A4Q2MDI9</accession>
<reference evidence="1 4" key="2">
    <citation type="submission" date="2020-07" db="EMBL/GenBank/DDBJ databases">
        <title>Sequencing the genomes of 1000 actinobacteria strains.</title>
        <authorList>
            <person name="Klenk H.-P."/>
        </authorList>
    </citation>
    <scope>NUCLEOTIDE SEQUENCE [LARGE SCALE GENOMIC DNA]</scope>
    <source>
        <strain evidence="1 4">DSM 23870</strain>
    </source>
</reference>
<dbReference type="EMBL" id="SDPM01000001">
    <property type="protein sequence ID" value="RXZ88132.1"/>
    <property type="molecule type" value="Genomic_DNA"/>
</dbReference>
<protein>
    <submittedName>
        <fullName evidence="2">Uncharacterized protein</fullName>
    </submittedName>
</protein>
<name>A0A4Q2MDI9_9MICO</name>
<dbReference type="EMBL" id="JACCBI010000001">
    <property type="protein sequence ID" value="NYD67669.1"/>
    <property type="molecule type" value="Genomic_DNA"/>
</dbReference>
<sequence length="128" mass="13945">MANLRVHPDRLEIQLTTAEKALAVRSSDVVVARSDIRSATITDDPWIWIRGIRTRGTHVPLTVAVGAWKNHGGRDFVVVKGKRQAVVLDLSGGEFSRLILSTNHAAHLVAKLASEGVAVKEESFPTDD</sequence>
<proteinExistence type="predicted"/>
<evidence type="ECO:0000313" key="2">
    <source>
        <dbReference type="EMBL" id="RXZ88132.1"/>
    </source>
</evidence>
<dbReference type="Proteomes" id="UP000292686">
    <property type="component" value="Unassembled WGS sequence"/>
</dbReference>
<evidence type="ECO:0000313" key="3">
    <source>
        <dbReference type="Proteomes" id="UP000292686"/>
    </source>
</evidence>